<reference evidence="2" key="1">
    <citation type="journal article" date="2022" name="Mol. Ecol. Resour.">
        <title>The genomes of chicory, endive, great burdock and yacon provide insights into Asteraceae palaeo-polyploidization history and plant inulin production.</title>
        <authorList>
            <person name="Fan W."/>
            <person name="Wang S."/>
            <person name="Wang H."/>
            <person name="Wang A."/>
            <person name="Jiang F."/>
            <person name="Liu H."/>
            <person name="Zhao H."/>
            <person name="Xu D."/>
            <person name="Zhang Y."/>
        </authorList>
    </citation>
    <scope>NUCLEOTIDE SEQUENCE [LARGE SCALE GENOMIC DNA]</scope>
    <source>
        <strain evidence="2">cv. Punajuju</strain>
    </source>
</reference>
<sequence>MPTTQRDLESITPPILLTLCSIKTQIRVIVYLCRLFLFLSRQAQTLFLIHSSIHRGDDMNLNLINMLIKNKNIQKLKKIIDAMLQLFMPGQIRQCAHPIPKMASNIDESTMRPQESPSSRENDIGDFECNICFELAEDPIVTLCGHLFCWPCLYKWLHIHSRSQECPVCKALIQQDKLVPLYGRGKTQTDPRSKPLPEFEIPHRPTGQRPETAPAPDNNNINNNNPNFGFGGFGGFVPMASARFGNFAMSAGIGGLFPSLLDMHVHGFQNPLQYGFQNPPTRHGYGGHRFTSGFHGGHNVHEIFHSRRGNQEYNLLKTLLLMIGIFVVLVMIL</sequence>
<gene>
    <name evidence="1" type="ORF">L2E82_44093</name>
</gene>
<reference evidence="1 2" key="2">
    <citation type="journal article" date="2022" name="Mol. Ecol. Resour.">
        <title>The genomes of chicory, endive, great burdock and yacon provide insights into Asteraceae paleo-polyploidization history and plant inulin production.</title>
        <authorList>
            <person name="Fan W."/>
            <person name="Wang S."/>
            <person name="Wang H."/>
            <person name="Wang A."/>
            <person name="Jiang F."/>
            <person name="Liu H."/>
            <person name="Zhao H."/>
            <person name="Xu D."/>
            <person name="Zhang Y."/>
        </authorList>
    </citation>
    <scope>NUCLEOTIDE SEQUENCE [LARGE SCALE GENOMIC DNA]</scope>
    <source>
        <strain evidence="2">cv. Punajuju</strain>
        <tissue evidence="1">Leaves</tissue>
    </source>
</reference>
<dbReference type="EMBL" id="CM042016">
    <property type="protein sequence ID" value="KAI3699669.1"/>
    <property type="molecule type" value="Genomic_DNA"/>
</dbReference>
<evidence type="ECO:0000313" key="2">
    <source>
        <dbReference type="Proteomes" id="UP001055811"/>
    </source>
</evidence>
<organism evidence="1 2">
    <name type="scientific">Cichorium intybus</name>
    <name type="common">Chicory</name>
    <dbReference type="NCBI Taxonomy" id="13427"/>
    <lineage>
        <taxon>Eukaryota</taxon>
        <taxon>Viridiplantae</taxon>
        <taxon>Streptophyta</taxon>
        <taxon>Embryophyta</taxon>
        <taxon>Tracheophyta</taxon>
        <taxon>Spermatophyta</taxon>
        <taxon>Magnoliopsida</taxon>
        <taxon>eudicotyledons</taxon>
        <taxon>Gunneridae</taxon>
        <taxon>Pentapetalae</taxon>
        <taxon>asterids</taxon>
        <taxon>campanulids</taxon>
        <taxon>Asterales</taxon>
        <taxon>Asteraceae</taxon>
        <taxon>Cichorioideae</taxon>
        <taxon>Cichorieae</taxon>
        <taxon>Cichoriinae</taxon>
        <taxon>Cichorium</taxon>
    </lineage>
</organism>
<name>A0ACB8ZQS7_CICIN</name>
<comment type="caution">
    <text evidence="1">The sequence shown here is derived from an EMBL/GenBank/DDBJ whole genome shotgun (WGS) entry which is preliminary data.</text>
</comment>
<dbReference type="Proteomes" id="UP001055811">
    <property type="component" value="Linkage Group LG08"/>
</dbReference>
<accession>A0ACB8ZQS7</accession>
<protein>
    <submittedName>
        <fullName evidence="1">Uncharacterized protein</fullName>
    </submittedName>
</protein>
<keyword evidence="2" id="KW-1185">Reference proteome</keyword>
<proteinExistence type="predicted"/>
<evidence type="ECO:0000313" key="1">
    <source>
        <dbReference type="EMBL" id="KAI3699669.1"/>
    </source>
</evidence>